<organism evidence="1 2">
    <name type="scientific">Gossypium arboreum</name>
    <name type="common">Tree cotton</name>
    <name type="synonym">Gossypium nanking</name>
    <dbReference type="NCBI Taxonomy" id="29729"/>
    <lineage>
        <taxon>Eukaryota</taxon>
        <taxon>Viridiplantae</taxon>
        <taxon>Streptophyta</taxon>
        <taxon>Embryophyta</taxon>
        <taxon>Tracheophyta</taxon>
        <taxon>Spermatophyta</taxon>
        <taxon>Magnoliopsida</taxon>
        <taxon>eudicotyledons</taxon>
        <taxon>Gunneridae</taxon>
        <taxon>Pentapetalae</taxon>
        <taxon>rosids</taxon>
        <taxon>malvids</taxon>
        <taxon>Malvales</taxon>
        <taxon>Malvaceae</taxon>
        <taxon>Malvoideae</taxon>
        <taxon>Gossypium</taxon>
    </lineage>
</organism>
<evidence type="ECO:0000313" key="1">
    <source>
        <dbReference type="EMBL" id="KAK5834311.1"/>
    </source>
</evidence>
<comment type="caution">
    <text evidence="1">The sequence shown here is derived from an EMBL/GenBank/DDBJ whole genome shotgun (WGS) entry which is preliminary data.</text>
</comment>
<sequence>MEIAGLGETVELIRKIWGNDGFDFKYAAAVERSGGLLTIWDKGSFVAEVDLCERRFVVVVGKWVAEEKEVTLVNVYAPNNFTE</sequence>
<dbReference type="EMBL" id="JARKNE010000005">
    <property type="protein sequence ID" value="KAK5834311.1"/>
    <property type="molecule type" value="Genomic_DNA"/>
</dbReference>
<name>A0ABR0Q4Z0_GOSAR</name>
<proteinExistence type="predicted"/>
<gene>
    <name evidence="1" type="ORF">PVK06_018188</name>
</gene>
<evidence type="ECO:0000313" key="2">
    <source>
        <dbReference type="Proteomes" id="UP001358586"/>
    </source>
</evidence>
<keyword evidence="2" id="KW-1185">Reference proteome</keyword>
<reference evidence="1 2" key="1">
    <citation type="submission" date="2023-03" db="EMBL/GenBank/DDBJ databases">
        <title>WGS of Gossypium arboreum.</title>
        <authorList>
            <person name="Yu D."/>
        </authorList>
    </citation>
    <scope>NUCLEOTIDE SEQUENCE [LARGE SCALE GENOMIC DNA]</scope>
    <source>
        <tissue evidence="1">Leaf</tissue>
    </source>
</reference>
<dbReference type="Proteomes" id="UP001358586">
    <property type="component" value="Chromosome 5"/>
</dbReference>
<protein>
    <submittedName>
        <fullName evidence="1">Uncharacterized protein</fullName>
    </submittedName>
</protein>
<accession>A0ABR0Q4Z0</accession>